<gene>
    <name evidence="2" type="ORF">GBZ86_07165</name>
</gene>
<dbReference type="Proteomes" id="UP000430345">
    <property type="component" value="Unassembled WGS sequence"/>
</dbReference>
<dbReference type="Pfam" id="PF04230">
    <property type="entry name" value="PS_pyruv_trans"/>
    <property type="match status" value="1"/>
</dbReference>
<evidence type="ECO:0000259" key="1">
    <source>
        <dbReference type="Pfam" id="PF04230"/>
    </source>
</evidence>
<dbReference type="AlphaFoldDB" id="A0A6I1MKN6"/>
<dbReference type="RefSeq" id="WP_152889142.1">
    <property type="nucleotide sequence ID" value="NZ_WHJC01000077.1"/>
</dbReference>
<feature type="domain" description="Polysaccharide pyruvyl transferase" evidence="1">
    <location>
        <begin position="13"/>
        <end position="326"/>
    </location>
</feature>
<proteinExistence type="predicted"/>
<dbReference type="EMBL" id="WHJC01000077">
    <property type="protein sequence ID" value="MPQ43534.1"/>
    <property type="molecule type" value="Genomic_DNA"/>
</dbReference>
<reference evidence="2 3" key="1">
    <citation type="submission" date="2019-10" db="EMBL/GenBank/DDBJ databases">
        <title>The Genome Sequence of Clostridium tarantellae Isolated from Fish Brain.</title>
        <authorList>
            <person name="Bano L."/>
            <person name="Kiel M."/>
            <person name="Sales G."/>
            <person name="Doxey A.C."/>
            <person name="Mansfield M.J."/>
            <person name="Schiavone M."/>
            <person name="Rossetto O."/>
            <person name="Pirazzini M."/>
            <person name="Dobrindt U."/>
            <person name="Montecucco C."/>
        </authorList>
    </citation>
    <scope>NUCLEOTIDE SEQUENCE [LARGE SCALE GENOMIC DNA]</scope>
    <source>
        <strain evidence="2 3">DSM 3997</strain>
    </source>
</reference>
<dbReference type="OrthoDB" id="1551438at2"/>
<evidence type="ECO:0000313" key="2">
    <source>
        <dbReference type="EMBL" id="MPQ43534.1"/>
    </source>
</evidence>
<dbReference type="InterPro" id="IPR007345">
    <property type="entry name" value="Polysacch_pyruvyl_Trfase"/>
</dbReference>
<keyword evidence="3" id="KW-1185">Reference proteome</keyword>
<evidence type="ECO:0000313" key="3">
    <source>
        <dbReference type="Proteomes" id="UP000430345"/>
    </source>
</evidence>
<comment type="caution">
    <text evidence="2">The sequence shown here is derived from an EMBL/GenBank/DDBJ whole genome shotgun (WGS) entry which is preliminary data.</text>
</comment>
<dbReference type="PANTHER" id="PTHR36836">
    <property type="entry name" value="COLANIC ACID BIOSYNTHESIS PROTEIN WCAK"/>
    <property type="match status" value="1"/>
</dbReference>
<organism evidence="2 3">
    <name type="scientific">Clostridium tarantellae</name>
    <dbReference type="NCBI Taxonomy" id="39493"/>
    <lineage>
        <taxon>Bacteria</taxon>
        <taxon>Bacillati</taxon>
        <taxon>Bacillota</taxon>
        <taxon>Clostridia</taxon>
        <taxon>Eubacteriales</taxon>
        <taxon>Clostridiaceae</taxon>
        <taxon>Clostridium</taxon>
    </lineage>
</organism>
<protein>
    <recommendedName>
        <fullName evidence="1">Polysaccharide pyruvyl transferase domain-containing protein</fullName>
    </recommendedName>
</protein>
<accession>A0A6I1MKN6</accession>
<name>A0A6I1MKN6_9CLOT</name>
<sequence>MKIKIEHICNTYNYGSLMMAINIIDRINSKCKDAEFYVDCSTEEDLQRLKKETALNNIFKYEKRELKGSNKISKVLDYKKRLKEESEIFKGVIIIGGDDISEYYGVNLFIKEILKINLRSKHMEVFLVGQTIGPFTKVHTKFLAKSILNKTHVYTRDYDCLQYLKQLGVKNIFDSRDLAFLDLPLQNNKELRANILNKYNLNDEKYITIVPSGLTELYTKNLDDYIRNQVEIVKSILDRKDLKEYKIVLLAHVLRPECVDDGIIIKEIMKKLDKEYKDRIITICQPVLSSEARIILGDSLFTITGRMHAAVSTFQMKKPSIALSYSVKYKGVLGTGLNMNELIIEANDEKLWAKNEVPLEVNKKINYILSNYENIINTINNTMESVQEKVMLQVNNVVEKLK</sequence>
<dbReference type="PANTHER" id="PTHR36836:SF1">
    <property type="entry name" value="COLANIC ACID BIOSYNTHESIS PROTEIN WCAK"/>
    <property type="match status" value="1"/>
</dbReference>